<dbReference type="EMBL" id="AP012547">
    <property type="protein sequence ID" value="BAO30458.1"/>
    <property type="molecule type" value="Genomic_DNA"/>
</dbReference>
<dbReference type="STRING" id="1223802.SUTH_02679"/>
<evidence type="ECO:0000313" key="2">
    <source>
        <dbReference type="Proteomes" id="UP000031637"/>
    </source>
</evidence>
<dbReference type="RefSeq" id="WP_041099882.1">
    <property type="nucleotide sequence ID" value="NZ_AP012547.1"/>
</dbReference>
<name>W0SKQ1_9PROT</name>
<dbReference type="KEGG" id="shd:SUTH_02679"/>
<evidence type="ECO:0000313" key="1">
    <source>
        <dbReference type="EMBL" id="BAO30458.1"/>
    </source>
</evidence>
<dbReference type="AlphaFoldDB" id="W0SKQ1"/>
<accession>W0SKQ1</accession>
<keyword evidence="2" id="KW-1185">Reference proteome</keyword>
<dbReference type="HOGENOM" id="CLU_083880_0_0_4"/>
<organism evidence="1 2">
    <name type="scientific">Sulfuritalea hydrogenivorans sk43H</name>
    <dbReference type="NCBI Taxonomy" id="1223802"/>
    <lineage>
        <taxon>Bacteria</taxon>
        <taxon>Pseudomonadati</taxon>
        <taxon>Pseudomonadota</taxon>
        <taxon>Betaproteobacteria</taxon>
        <taxon>Nitrosomonadales</taxon>
        <taxon>Sterolibacteriaceae</taxon>
        <taxon>Sulfuritalea</taxon>
    </lineage>
</organism>
<dbReference type="Proteomes" id="UP000031637">
    <property type="component" value="Chromosome"/>
</dbReference>
<reference evidence="1 2" key="1">
    <citation type="journal article" date="2014" name="Syst. Appl. Microbiol.">
        <title>Complete genomes of freshwater sulfur oxidizers Sulfuricella denitrificans skB26 and Sulfuritalea hydrogenivorans sk43H: genetic insights into the sulfur oxidation pathway of betaproteobacteria.</title>
        <authorList>
            <person name="Watanabe T."/>
            <person name="Kojima H."/>
            <person name="Fukui M."/>
        </authorList>
    </citation>
    <scope>NUCLEOTIDE SEQUENCE [LARGE SCALE GENOMIC DNA]</scope>
    <source>
        <strain evidence="1">DSM22779</strain>
    </source>
</reference>
<keyword evidence="1" id="KW-0472">Membrane</keyword>
<gene>
    <name evidence="1" type="ORF">SUTH_02679</name>
</gene>
<keyword evidence="1" id="KW-0812">Transmembrane</keyword>
<sequence>MNALPITEADLQAYVDAALPEARRAEVEAYLAADPAEAERLRSYQTQTQALRGLYNPVLDEPVPESLLALASRPPAGGGSDKALLARWSLQRIAAGFVIALVSGLAGWMIHDRYPPAESLARAQPASLSHQAAVAHAVFSPDVRRPVEVAAQQEDQLVAWLSKRLGTPVRPPKLGAQGFELIGGRLLPGNSGPVAQFMYQDASGQRLTLYVSTENTANRDTAFRFAQEGSVNVFYWIDGKFGYALSAGMDKGKLAAVATAVYDQIERR</sequence>
<proteinExistence type="predicted"/>
<dbReference type="OrthoDB" id="9152892at2"/>
<protein>
    <submittedName>
        <fullName evidence="1">PrtR transmembrane transcriptional regulator (Anti-sigma factor)</fullName>
    </submittedName>
</protein>